<comment type="caution">
    <text evidence="2">The sequence shown here is derived from an EMBL/GenBank/DDBJ whole genome shotgun (WGS) entry which is preliminary data.</text>
</comment>
<keyword evidence="1" id="KW-0732">Signal</keyword>
<evidence type="ECO:0000256" key="1">
    <source>
        <dbReference type="SAM" id="SignalP"/>
    </source>
</evidence>
<evidence type="ECO:0000313" key="3">
    <source>
        <dbReference type="EMBL" id="CAF3953772.1"/>
    </source>
</evidence>
<proteinExistence type="predicted"/>
<gene>
    <name evidence="2" type="ORF">OVN521_LOCUS9198</name>
    <name evidence="3" type="ORF">UXM345_LOCUS13493</name>
</gene>
<dbReference type="EMBL" id="CAJOBF010001466">
    <property type="protein sequence ID" value="CAF3953772.1"/>
    <property type="molecule type" value="Genomic_DNA"/>
</dbReference>
<dbReference type="AlphaFoldDB" id="A0A819H2J2"/>
<organism evidence="2 4">
    <name type="scientific">Rotaria magnacalcarata</name>
    <dbReference type="NCBI Taxonomy" id="392030"/>
    <lineage>
        <taxon>Eukaryota</taxon>
        <taxon>Metazoa</taxon>
        <taxon>Spiralia</taxon>
        <taxon>Gnathifera</taxon>
        <taxon>Rotifera</taxon>
        <taxon>Eurotatoria</taxon>
        <taxon>Bdelloidea</taxon>
        <taxon>Philodinida</taxon>
        <taxon>Philodinidae</taxon>
        <taxon>Rotaria</taxon>
    </lineage>
</organism>
<name>A0A819H2J2_9BILA</name>
<evidence type="ECO:0000313" key="2">
    <source>
        <dbReference type="EMBL" id="CAF3895123.1"/>
    </source>
</evidence>
<keyword evidence="4" id="KW-1185">Reference proteome</keyword>
<sequence>MNYLLWIIFRHWHYVWSRFTTTGKQRCTHTHSYSDPGYNHGGVTGTGPYGTGSFAMISSGGYGDDSGTHTHSISVGMIGIPIGSNGAHTHAIIGSTGSQGQGQPPDTTPSYQAVHYIIRT</sequence>
<feature type="signal peptide" evidence="1">
    <location>
        <begin position="1"/>
        <end position="17"/>
    </location>
</feature>
<evidence type="ECO:0000313" key="4">
    <source>
        <dbReference type="Proteomes" id="UP000663866"/>
    </source>
</evidence>
<reference evidence="2" key="1">
    <citation type="submission" date="2021-02" db="EMBL/GenBank/DDBJ databases">
        <authorList>
            <person name="Nowell W R."/>
        </authorList>
    </citation>
    <scope>NUCLEOTIDE SEQUENCE</scope>
</reference>
<feature type="chain" id="PRO_5036235255" evidence="1">
    <location>
        <begin position="18"/>
        <end position="120"/>
    </location>
</feature>
<accession>A0A819H2J2</accession>
<dbReference type="Proteomes" id="UP000663866">
    <property type="component" value="Unassembled WGS sequence"/>
</dbReference>
<dbReference type="EMBL" id="CAJOBG010001107">
    <property type="protein sequence ID" value="CAF3895123.1"/>
    <property type="molecule type" value="Genomic_DNA"/>
</dbReference>
<dbReference type="Proteomes" id="UP000663842">
    <property type="component" value="Unassembled WGS sequence"/>
</dbReference>
<protein>
    <submittedName>
        <fullName evidence="2">Uncharacterized protein</fullName>
    </submittedName>
</protein>